<dbReference type="Proteomes" id="UP000594261">
    <property type="component" value="Chromosome 1"/>
</dbReference>
<feature type="domain" description="MULE transposase" evidence="1">
    <location>
        <begin position="20"/>
        <end position="100"/>
    </location>
</feature>
<evidence type="ECO:0000313" key="2">
    <source>
        <dbReference type="EnsemblPlants" id="QL01p025262:mrna"/>
    </source>
</evidence>
<name>A0A7N2KNN0_QUELO</name>
<evidence type="ECO:0000313" key="3">
    <source>
        <dbReference type="Proteomes" id="UP000594261"/>
    </source>
</evidence>
<dbReference type="EMBL" id="LRBV02000001">
    <property type="status" value="NOT_ANNOTATED_CDS"/>
    <property type="molecule type" value="Genomic_DNA"/>
</dbReference>
<accession>A0A7N2KNN0</accession>
<reference evidence="2 3" key="1">
    <citation type="journal article" date="2016" name="G3 (Bethesda)">
        <title>First Draft Assembly and Annotation of the Genome of a California Endemic Oak Quercus lobata Nee (Fagaceae).</title>
        <authorList>
            <person name="Sork V.L."/>
            <person name="Fitz-Gibbon S.T."/>
            <person name="Puiu D."/>
            <person name="Crepeau M."/>
            <person name="Gugger P.F."/>
            <person name="Sherman R."/>
            <person name="Stevens K."/>
            <person name="Langley C.H."/>
            <person name="Pellegrini M."/>
            <person name="Salzberg S.L."/>
        </authorList>
    </citation>
    <scope>NUCLEOTIDE SEQUENCE [LARGE SCALE GENOMIC DNA]</scope>
    <source>
        <strain evidence="2 3">cv. SW786</strain>
    </source>
</reference>
<dbReference type="InParanoid" id="A0A7N2KNN0"/>
<organism evidence="2 3">
    <name type="scientific">Quercus lobata</name>
    <name type="common">Valley oak</name>
    <dbReference type="NCBI Taxonomy" id="97700"/>
    <lineage>
        <taxon>Eukaryota</taxon>
        <taxon>Viridiplantae</taxon>
        <taxon>Streptophyta</taxon>
        <taxon>Embryophyta</taxon>
        <taxon>Tracheophyta</taxon>
        <taxon>Spermatophyta</taxon>
        <taxon>Magnoliopsida</taxon>
        <taxon>eudicotyledons</taxon>
        <taxon>Gunneridae</taxon>
        <taxon>Pentapetalae</taxon>
        <taxon>rosids</taxon>
        <taxon>fabids</taxon>
        <taxon>Fagales</taxon>
        <taxon>Fagaceae</taxon>
        <taxon>Quercus</taxon>
    </lineage>
</organism>
<reference evidence="2" key="2">
    <citation type="submission" date="2021-01" db="UniProtKB">
        <authorList>
            <consortium name="EnsemblPlants"/>
        </authorList>
    </citation>
    <scope>IDENTIFICATION</scope>
</reference>
<dbReference type="Gramene" id="QL01p025262:mrna">
    <property type="protein sequence ID" value="QL01p025262:mrna"/>
    <property type="gene ID" value="QL01p025262"/>
</dbReference>
<evidence type="ECO:0000259" key="1">
    <source>
        <dbReference type="Pfam" id="PF10551"/>
    </source>
</evidence>
<keyword evidence="3" id="KW-1185">Reference proteome</keyword>
<sequence length="155" mass="17361">MYVCLAACRIEFLEECRPIISLDTCHLKGFLKGQLLATVGIDGNDGMYPIAFAVCEGETKGSWSWFLELLLADIGPGLLPALATVAPKAHIRFCVRHLYVNFKKEHKGKLLKDLMWAAARETTRSGFEAKMEMMRNVDVNAYGHLMGIDCAHWNN</sequence>
<protein>
    <recommendedName>
        <fullName evidence="1">MULE transposase domain-containing protein</fullName>
    </recommendedName>
</protein>
<dbReference type="AlphaFoldDB" id="A0A7N2KNN0"/>
<dbReference type="OMA" id="CVVECEC"/>
<dbReference type="EnsemblPlants" id="QL01p025262:mrna">
    <property type="protein sequence ID" value="QL01p025262:mrna"/>
    <property type="gene ID" value="QL01p025262"/>
</dbReference>
<dbReference type="InterPro" id="IPR018289">
    <property type="entry name" value="MULE_transposase_dom"/>
</dbReference>
<dbReference type="PANTHER" id="PTHR31973:SF187">
    <property type="entry name" value="MUTATOR TRANSPOSASE MUDRA PROTEIN"/>
    <property type="match status" value="1"/>
</dbReference>
<dbReference type="Pfam" id="PF10551">
    <property type="entry name" value="MULE"/>
    <property type="match status" value="1"/>
</dbReference>
<proteinExistence type="predicted"/>
<dbReference type="PANTHER" id="PTHR31973">
    <property type="entry name" value="POLYPROTEIN, PUTATIVE-RELATED"/>
    <property type="match status" value="1"/>
</dbReference>